<keyword evidence="2 8" id="KW-0813">Transport</keyword>
<evidence type="ECO:0000313" key="12">
    <source>
        <dbReference type="EMBL" id="MBB3889884.1"/>
    </source>
</evidence>
<dbReference type="SUPFAM" id="SSF56935">
    <property type="entry name" value="Porins"/>
    <property type="match status" value="1"/>
</dbReference>
<dbReference type="Pfam" id="PF07715">
    <property type="entry name" value="Plug"/>
    <property type="match status" value="1"/>
</dbReference>
<name>A0A839ZV16_9CAUL</name>
<evidence type="ECO:0000256" key="8">
    <source>
        <dbReference type="PROSITE-ProRule" id="PRU01360"/>
    </source>
</evidence>
<comment type="caution">
    <text evidence="12">The sequence shown here is derived from an EMBL/GenBank/DDBJ whole genome shotgun (WGS) entry which is preliminary data.</text>
</comment>
<proteinExistence type="inferred from homology"/>
<organism evidence="12 13">
    <name type="scientific">Phenylobacterium haematophilum</name>
    <dbReference type="NCBI Taxonomy" id="98513"/>
    <lineage>
        <taxon>Bacteria</taxon>
        <taxon>Pseudomonadati</taxon>
        <taxon>Pseudomonadota</taxon>
        <taxon>Alphaproteobacteria</taxon>
        <taxon>Caulobacterales</taxon>
        <taxon>Caulobacteraceae</taxon>
        <taxon>Phenylobacterium</taxon>
    </lineage>
</organism>
<evidence type="ECO:0000256" key="9">
    <source>
        <dbReference type="RuleBase" id="RU003357"/>
    </source>
</evidence>
<feature type="domain" description="TonB-dependent receptor plug" evidence="11">
    <location>
        <begin position="27"/>
        <end position="147"/>
    </location>
</feature>
<dbReference type="PROSITE" id="PS52016">
    <property type="entry name" value="TONB_DEPENDENT_REC_3"/>
    <property type="match status" value="1"/>
</dbReference>
<dbReference type="Proteomes" id="UP000530564">
    <property type="component" value="Unassembled WGS sequence"/>
</dbReference>
<dbReference type="Pfam" id="PF00593">
    <property type="entry name" value="TonB_dep_Rec_b-barrel"/>
    <property type="match status" value="1"/>
</dbReference>
<evidence type="ECO:0000256" key="6">
    <source>
        <dbReference type="ARBA" id="ARBA00023136"/>
    </source>
</evidence>
<accession>A0A839ZV16</accession>
<dbReference type="PANTHER" id="PTHR47234:SF3">
    <property type="entry name" value="SECRETIN_TONB SHORT N-TERMINAL DOMAIN-CONTAINING PROTEIN"/>
    <property type="match status" value="1"/>
</dbReference>
<dbReference type="Gene3D" id="2.40.170.20">
    <property type="entry name" value="TonB-dependent receptor, beta-barrel domain"/>
    <property type="match status" value="1"/>
</dbReference>
<evidence type="ECO:0000259" key="11">
    <source>
        <dbReference type="Pfam" id="PF07715"/>
    </source>
</evidence>
<dbReference type="InterPro" id="IPR000531">
    <property type="entry name" value="Beta-barrel_TonB"/>
</dbReference>
<keyword evidence="13" id="KW-1185">Reference proteome</keyword>
<comment type="subcellular location">
    <subcellularLocation>
        <location evidence="1 8">Cell outer membrane</location>
        <topology evidence="1 8">Multi-pass membrane protein</topology>
    </subcellularLocation>
</comment>
<dbReference type="InterPro" id="IPR039426">
    <property type="entry name" value="TonB-dep_rcpt-like"/>
</dbReference>
<keyword evidence="5 9" id="KW-0798">TonB box</keyword>
<dbReference type="EMBL" id="JACIDK010000001">
    <property type="protein sequence ID" value="MBB3889884.1"/>
    <property type="molecule type" value="Genomic_DNA"/>
</dbReference>
<dbReference type="InterPro" id="IPR036942">
    <property type="entry name" value="Beta-barrel_TonB_sf"/>
</dbReference>
<protein>
    <submittedName>
        <fullName evidence="12">Iron complex outermembrane receptor protein</fullName>
    </submittedName>
</protein>
<sequence length="782" mass="83903">MAYAQTGAGEVEELVVTGTRTEGRSRLETLAPVDVISADALQQRGTTELATALATSVPSITFPRPSNTDGTDAIRPATLRGQGPDQTLVLVNGTRRHATALVNTNGSVGRGSAAVDLNAIPSTAIDRIEVLRDGASAQYGSDAIAGVINMRLREAASGGGLSVTYGSYLTKFDGYYGRKDDISDGATTTVSGWQGLSFLGDGFLTLSAEYRSRENTNRSDIDKRVTPNRITSRFGDADVDDISFYANAGKSLNDVWDLYGWYGYQHRDASSAATYRLPTDTQQNILSVYPNGYLPYLTTDTEDNSAGLGVRGQIGGFNADFNIVYGKNDIDFGVQNTINPSYGPTSPTSFQAGGLTYDQLVFGADFSREFDVGLAGPLNVAFGLEARKETYKVNQGEVASYARGPVAGVTFGSRGFTGFTPSNEVDVDRDNVGVYVDLEGKVTEQLTLSAAVRYEDYSDFGDTTTGKLAARYEFTPEFAIRGAISTGFRAPALQQQYFTSTSILYIDNVPYETGTYPATSPVARALGAEPLKAESSDNYALGFVFRRGAFELTVDGYKIDVKDRIVLSETLTGSPTAAPGTNARVIYDLLSPLGATAARFFINGVDTETVGVDVVARYRIVDEQAGTFDLTAAANYNDVDVTKTPVTKASILPTPTSLFARQATMRFEDGTPKHKLALQGDWNREAWGATVRTTIYGDVLSPGAALDGSGDNHTGTRGLVDLEARYTFPIGLTASVGADNVFDVYPRQITPNQNTTSAAPFSSFSPFGFNGRFVYGRLAYKW</sequence>
<dbReference type="PANTHER" id="PTHR47234">
    <property type="match status" value="1"/>
</dbReference>
<evidence type="ECO:0000313" key="13">
    <source>
        <dbReference type="Proteomes" id="UP000530564"/>
    </source>
</evidence>
<evidence type="ECO:0000259" key="10">
    <source>
        <dbReference type="Pfam" id="PF00593"/>
    </source>
</evidence>
<dbReference type="InterPro" id="IPR037066">
    <property type="entry name" value="Plug_dom_sf"/>
</dbReference>
<keyword evidence="3 8" id="KW-1134">Transmembrane beta strand</keyword>
<dbReference type="Gene3D" id="2.170.130.10">
    <property type="entry name" value="TonB-dependent receptor, plug domain"/>
    <property type="match status" value="1"/>
</dbReference>
<reference evidence="12 13" key="1">
    <citation type="submission" date="2020-08" db="EMBL/GenBank/DDBJ databases">
        <title>Genomic Encyclopedia of Type Strains, Phase IV (KMG-IV): sequencing the most valuable type-strain genomes for metagenomic binning, comparative biology and taxonomic classification.</title>
        <authorList>
            <person name="Goeker M."/>
        </authorList>
    </citation>
    <scope>NUCLEOTIDE SEQUENCE [LARGE SCALE GENOMIC DNA]</scope>
    <source>
        <strain evidence="12 13">DSM 21793</strain>
    </source>
</reference>
<evidence type="ECO:0000256" key="4">
    <source>
        <dbReference type="ARBA" id="ARBA00022692"/>
    </source>
</evidence>
<comment type="similarity">
    <text evidence="8 9">Belongs to the TonB-dependent receptor family.</text>
</comment>
<evidence type="ECO:0000256" key="7">
    <source>
        <dbReference type="ARBA" id="ARBA00023237"/>
    </source>
</evidence>
<dbReference type="InterPro" id="IPR012910">
    <property type="entry name" value="Plug_dom"/>
</dbReference>
<keyword evidence="7 8" id="KW-0998">Cell outer membrane</keyword>
<keyword evidence="12" id="KW-0675">Receptor</keyword>
<dbReference type="CDD" id="cd01347">
    <property type="entry name" value="ligand_gated_channel"/>
    <property type="match status" value="1"/>
</dbReference>
<dbReference type="RefSeq" id="WP_343056001.1">
    <property type="nucleotide sequence ID" value="NZ_JACIDK010000001.1"/>
</dbReference>
<evidence type="ECO:0000256" key="3">
    <source>
        <dbReference type="ARBA" id="ARBA00022452"/>
    </source>
</evidence>
<keyword evidence="6 8" id="KW-0472">Membrane</keyword>
<gene>
    <name evidence="12" type="ORF">GGQ61_000581</name>
</gene>
<keyword evidence="4 8" id="KW-0812">Transmembrane</keyword>
<dbReference type="AlphaFoldDB" id="A0A839ZV16"/>
<feature type="domain" description="TonB-dependent receptor-like beta-barrel" evidence="10">
    <location>
        <begin position="262"/>
        <end position="741"/>
    </location>
</feature>
<evidence type="ECO:0000256" key="1">
    <source>
        <dbReference type="ARBA" id="ARBA00004571"/>
    </source>
</evidence>
<evidence type="ECO:0000256" key="5">
    <source>
        <dbReference type="ARBA" id="ARBA00023077"/>
    </source>
</evidence>
<evidence type="ECO:0000256" key="2">
    <source>
        <dbReference type="ARBA" id="ARBA00022448"/>
    </source>
</evidence>
<dbReference type="GO" id="GO:0009279">
    <property type="term" value="C:cell outer membrane"/>
    <property type="evidence" value="ECO:0007669"/>
    <property type="project" value="UniProtKB-SubCell"/>
</dbReference>